<evidence type="ECO:0000313" key="3">
    <source>
        <dbReference type="WBParaSite" id="Minc3s00345g10659"/>
    </source>
</evidence>
<reference evidence="3" key="1">
    <citation type="submission" date="2022-11" db="UniProtKB">
        <authorList>
            <consortium name="WormBaseParasite"/>
        </authorList>
    </citation>
    <scope>IDENTIFICATION</scope>
</reference>
<dbReference type="Proteomes" id="UP000887563">
    <property type="component" value="Unplaced"/>
</dbReference>
<feature type="compositionally biased region" description="Low complexity" evidence="1">
    <location>
        <begin position="76"/>
        <end position="96"/>
    </location>
</feature>
<dbReference type="AlphaFoldDB" id="A0A914L9L8"/>
<evidence type="ECO:0000256" key="1">
    <source>
        <dbReference type="SAM" id="MobiDB-lite"/>
    </source>
</evidence>
<accession>A0A914L9L8</accession>
<sequence>MDQTVDFNSRGINKEATITNDRDGATRTMLNDDFSVKAVTPIEAITMSELEEVRAFIIEQRKKKEAAEARRRRSITKSSTTLSSVSSKSKPPSAKKMQIKKVKKAGHNDGVIKAIVERNKNEENIEPVDDVMMDYDDEEDDSEDPDPNEIVDLGDNEEEYKKMKSERQQRAMNLVPEGVLNRAQILKEPRKGLFIYQCNECRDDQKKREYFLFKSGSSDNVILTMELCAEDLDKNILLGMYYSGPWGQTSKNMKYDQQTSSFEKIAGVFYTRRGPNIATGNDNKLLSLLKLCWILHQCDYCSRLQTSLANDLFLQKCGEKYELNFIMDRHVAEVAIESLKEKRIRLAHQLEVLMGIELDEKQLKEDFYAAFIKHHRKQYPQITIGRIHEYFLKQRNALGRQAIVDVVKDELYTALGNPNSQFWEQIDLETAIDICCYARYIDPKKCRENSPIIIMNDITKRVESQLNINEDGEGTSGTITMEHAEMSRSKIVGEFPIKHFYSEKVSENIKSTKFRIGVFRTVFTVRNVDDAPEGSDKLLEDLVDHFLAKADNASGAKSEKCSIIIRSSVLEKPIQIPYRGLAQNSPQVVMEQFDAVDQSGKRMGRPSLYSQPIHIEIVMGPSHDEALELLKQGQGGLGRKSREIHQGVDINNLIPVHNETLNPPANVHCLLLAVQLKILHVNLDKTILANKKFQRLVNGQNKNARFKREFLIKEMLLSYLRSTVYG</sequence>
<dbReference type="WBParaSite" id="Minc3s00345g10659">
    <property type="protein sequence ID" value="Minc3s00345g10659"/>
    <property type="gene ID" value="Minc3s00345g10659"/>
</dbReference>
<evidence type="ECO:0000313" key="2">
    <source>
        <dbReference type="Proteomes" id="UP000887563"/>
    </source>
</evidence>
<keyword evidence="2" id="KW-1185">Reference proteome</keyword>
<feature type="region of interest" description="Disordered" evidence="1">
    <location>
        <begin position="63"/>
        <end position="97"/>
    </location>
</feature>
<organism evidence="2 3">
    <name type="scientific">Meloidogyne incognita</name>
    <name type="common">Southern root-knot nematode worm</name>
    <name type="synonym">Oxyuris incognita</name>
    <dbReference type="NCBI Taxonomy" id="6306"/>
    <lineage>
        <taxon>Eukaryota</taxon>
        <taxon>Metazoa</taxon>
        <taxon>Ecdysozoa</taxon>
        <taxon>Nematoda</taxon>
        <taxon>Chromadorea</taxon>
        <taxon>Rhabditida</taxon>
        <taxon>Tylenchina</taxon>
        <taxon>Tylenchomorpha</taxon>
        <taxon>Tylenchoidea</taxon>
        <taxon>Meloidogynidae</taxon>
        <taxon>Meloidogyninae</taxon>
        <taxon>Meloidogyne</taxon>
        <taxon>Meloidogyne incognita group</taxon>
    </lineage>
</organism>
<proteinExistence type="predicted"/>
<protein>
    <submittedName>
        <fullName evidence="3">Uncharacterized protein</fullName>
    </submittedName>
</protein>
<name>A0A914L9L8_MELIC</name>